<accession>A0AA86VL14</accession>
<dbReference type="AlphaFoldDB" id="A0AA86VL14"/>
<keyword evidence="2" id="KW-1185">Reference proteome</keyword>
<feature type="non-terminal residue" evidence="1">
    <location>
        <position position="1"/>
    </location>
</feature>
<evidence type="ECO:0000313" key="2">
    <source>
        <dbReference type="Proteomes" id="UP001189624"/>
    </source>
</evidence>
<evidence type="ECO:0000313" key="1">
    <source>
        <dbReference type="EMBL" id="CAJ1964597.1"/>
    </source>
</evidence>
<sequence>SLWSIHVIRFLRSRVMKRTTNSINGCCPSDIAWQILTVDRLMALKNLGNRTAKG</sequence>
<dbReference type="Gramene" id="rna-AYBTSS11_LOCUS20402">
    <property type="protein sequence ID" value="CAJ1964597.1"/>
    <property type="gene ID" value="gene-AYBTSS11_LOCUS20402"/>
</dbReference>
<gene>
    <name evidence="1" type="ORF">AYBTSS11_LOCUS20402</name>
</gene>
<proteinExistence type="predicted"/>
<dbReference type="Proteomes" id="UP001189624">
    <property type="component" value="Chromosome 6"/>
</dbReference>
<name>A0AA86VL14_9FABA</name>
<reference evidence="1" key="1">
    <citation type="submission" date="2023-10" db="EMBL/GenBank/DDBJ databases">
        <authorList>
            <person name="Domelevo Entfellner J.-B."/>
        </authorList>
    </citation>
    <scope>NUCLEOTIDE SEQUENCE</scope>
</reference>
<dbReference type="EMBL" id="OY731403">
    <property type="protein sequence ID" value="CAJ1964597.1"/>
    <property type="molecule type" value="Genomic_DNA"/>
</dbReference>
<protein>
    <submittedName>
        <fullName evidence="1">Uncharacterized protein</fullName>
    </submittedName>
</protein>
<organism evidence="1 2">
    <name type="scientific">Sphenostylis stenocarpa</name>
    <dbReference type="NCBI Taxonomy" id="92480"/>
    <lineage>
        <taxon>Eukaryota</taxon>
        <taxon>Viridiplantae</taxon>
        <taxon>Streptophyta</taxon>
        <taxon>Embryophyta</taxon>
        <taxon>Tracheophyta</taxon>
        <taxon>Spermatophyta</taxon>
        <taxon>Magnoliopsida</taxon>
        <taxon>eudicotyledons</taxon>
        <taxon>Gunneridae</taxon>
        <taxon>Pentapetalae</taxon>
        <taxon>rosids</taxon>
        <taxon>fabids</taxon>
        <taxon>Fabales</taxon>
        <taxon>Fabaceae</taxon>
        <taxon>Papilionoideae</taxon>
        <taxon>50 kb inversion clade</taxon>
        <taxon>NPAAA clade</taxon>
        <taxon>indigoferoid/millettioid clade</taxon>
        <taxon>Phaseoleae</taxon>
        <taxon>Sphenostylis</taxon>
    </lineage>
</organism>